<dbReference type="AlphaFoldDB" id="A0A6I8UAG7"/>
<dbReference type="RefSeq" id="XP_001352416.3">
    <property type="nucleotide sequence ID" value="XM_001352380.4"/>
</dbReference>
<dbReference type="FunCoup" id="A0A6I8UAG7">
    <property type="interactions" value="2281"/>
</dbReference>
<evidence type="ECO:0000313" key="3">
    <source>
        <dbReference type="Proteomes" id="UP000001819"/>
    </source>
</evidence>
<sequence length="1234" mass="138115">MNRLEENQLQRLLTNLENVPRVQLPFKFVSLFKKGKTCSLEDFAVYFLAAVRQHTEQHFRGSETETTPKCLTPVRQPKPLLPSEDLFNASPHNQSAAGATSSMSTPVRPQSQGRRSAGGAPGSRQFCSTPQSANRSGGGGASGDRGHSFCLGDFLVTTPTQGHQRSTKKKTTPQQQQQQQTAQGVAQAKPRRRVLPMTISKNVSASSSFGDTSSFSNENNLWRLSQSSELFDRSQGAALDMEARKSLLLHKQEIKSEAPVSVVPERGQEDEVSSMQEPVPVKLEDVKSPGQLQGLSAIYGQLMDLNMVPNVLGELSFVMQLLNVHDSDVTPSQAVKELDLGTPLQRLGLYKNCIYFALQLLEHQQYLLLQLDRKSLGILLQHERLGLLPQPLVQQLEESCHRKQELAKKETSSASSSLTLASPGSQQNVYYHEEKDSRDNFPNQNEFGAFKSQRDLFYKAFKLWEATHLNRGFCFNRELKPHVRAIFKISEHAVNMAHFAKLFVSQLLISGSETTESPEELGLKLDQLRLNRLAQRLVTSSSSVEDQFPRSQAFFRDFISDCSSMAFLVQLKLALYVQLVRQNDSTFELKQLAEDVVEEERPSQQGGPFIVRAQTMANMLILAKFLGYVTALPYNRCSGQPQSQVCQQQLQLRSHFQPDFNLRELLERSMVNGKLLITLPWLVQYLVMLDLIALQLPNTLATLELLYALYAAMPAEKLQPGAVFVARSCLGWLLEAQPHLVSGYYSYRALEMGGNAAVVESCLSSFRSLETSHVPQMEELLPVACPYLHEFRVNITPSRQSQSTGRSGRFRYITTRLEQLNQSGATTSATAQSVVACVELSPAEQQQRKLGDAFLHSQNASTRRLIEFVTERSFKCVVKDAQQQILLPSKAAADGRVNEIDSTQYQDVFGDIQQIYQEAKSQACQRWADQVPRMLTERIEQSLGALLPDSTNEVLRATYAQLIRGQAQTQLQHWLQANVMQSSFYQGDLQELAAKVCRANKNKLETTGGGSSNEMHLTLDVGFSLSDMLFQLQQWLHCVSLRPESVGSAPELWALLQQIQHAVLLTQLPTVFYHLIGSGLVRLVQLLIIRQPQLLTPQILSASCTVWRTPQLSASEPALPGIFDGLLSVSFIQELGNHLECFRLLEKLLLTMLEAGVLNADQFNELFMPLFKENWSPPVWNALSQMLQQLSQGNRFGGGDSNDSKEDINSPEDDAKSHLFMEMLADLSRDLDSF</sequence>
<evidence type="ECO:0000259" key="2">
    <source>
        <dbReference type="Pfam" id="PF15296"/>
    </source>
</evidence>
<feature type="compositionally biased region" description="Low complexity" evidence="1">
    <location>
        <begin position="111"/>
        <end position="125"/>
    </location>
</feature>
<feature type="region of interest" description="Disordered" evidence="1">
    <location>
        <begin position="159"/>
        <end position="193"/>
    </location>
</feature>
<feature type="region of interest" description="Disordered" evidence="1">
    <location>
        <begin position="1194"/>
        <end position="1216"/>
    </location>
</feature>
<dbReference type="InParanoid" id="A0A6I8UAG7"/>
<feature type="region of interest" description="Disordered" evidence="1">
    <location>
        <begin position="404"/>
        <end position="424"/>
    </location>
</feature>
<reference evidence="4" key="1">
    <citation type="submission" date="2025-08" db="UniProtKB">
        <authorList>
            <consortium name="RefSeq"/>
        </authorList>
    </citation>
    <scope>IDENTIFICATION</scope>
    <source>
        <strain evidence="4">MV-25-SWS-2005</strain>
        <tissue evidence="4">Whole body</tissue>
    </source>
</reference>
<accession>A0A6I8UAG7</accession>
<feature type="compositionally biased region" description="Polar residues" evidence="1">
    <location>
        <begin position="90"/>
        <end position="110"/>
    </location>
</feature>
<dbReference type="KEGG" id="dpo:4812063"/>
<feature type="compositionally biased region" description="Low complexity" evidence="1">
    <location>
        <begin position="172"/>
        <end position="188"/>
    </location>
</feature>
<dbReference type="InterPro" id="IPR040031">
    <property type="entry name" value="Codanin-1"/>
</dbReference>
<dbReference type="GO" id="GO:0005634">
    <property type="term" value="C:nucleus"/>
    <property type="evidence" value="ECO:0007669"/>
    <property type="project" value="TreeGrafter"/>
</dbReference>
<protein>
    <submittedName>
        <fullName evidence="4">Protein disks lost</fullName>
    </submittedName>
</protein>
<feature type="compositionally biased region" description="Low complexity" evidence="1">
    <location>
        <begin position="412"/>
        <end position="422"/>
    </location>
</feature>
<gene>
    <name evidence="4" type="primary">dlt</name>
</gene>
<name>A0A6I8UAG7_DROPS</name>
<feature type="compositionally biased region" description="Basic and acidic residues" evidence="1">
    <location>
        <begin position="1202"/>
        <end position="1216"/>
    </location>
</feature>
<feature type="region of interest" description="Disordered" evidence="1">
    <location>
        <begin position="58"/>
        <end position="145"/>
    </location>
</feature>
<dbReference type="GO" id="GO:0006325">
    <property type="term" value="P:chromatin organization"/>
    <property type="evidence" value="ECO:0007669"/>
    <property type="project" value="TreeGrafter"/>
</dbReference>
<proteinExistence type="predicted"/>
<dbReference type="Proteomes" id="UP000001819">
    <property type="component" value="Chromosome X"/>
</dbReference>
<keyword evidence="3" id="KW-1185">Reference proteome</keyword>
<dbReference type="PANTHER" id="PTHR28678:SF1">
    <property type="entry name" value="CODANIN-1"/>
    <property type="match status" value="1"/>
</dbReference>
<evidence type="ECO:0000256" key="1">
    <source>
        <dbReference type="SAM" id="MobiDB-lite"/>
    </source>
</evidence>
<dbReference type="InterPro" id="IPR028171">
    <property type="entry name" value="Codanin-1_C"/>
</dbReference>
<evidence type="ECO:0000313" key="4">
    <source>
        <dbReference type="RefSeq" id="XP_001352416.3"/>
    </source>
</evidence>
<feature type="domain" description="Codanin-1 C-terminal" evidence="2">
    <location>
        <begin position="777"/>
        <end position="899"/>
    </location>
</feature>
<dbReference type="PANTHER" id="PTHR28678">
    <property type="entry name" value="CODANIN-1"/>
    <property type="match status" value="1"/>
</dbReference>
<dbReference type="Pfam" id="PF15296">
    <property type="entry name" value="Codanin-1_C"/>
    <property type="match status" value="1"/>
</dbReference>
<organism evidence="3 4">
    <name type="scientific">Drosophila pseudoobscura pseudoobscura</name>
    <name type="common">Fruit fly</name>
    <dbReference type="NCBI Taxonomy" id="46245"/>
    <lineage>
        <taxon>Eukaryota</taxon>
        <taxon>Metazoa</taxon>
        <taxon>Ecdysozoa</taxon>
        <taxon>Arthropoda</taxon>
        <taxon>Hexapoda</taxon>
        <taxon>Insecta</taxon>
        <taxon>Pterygota</taxon>
        <taxon>Neoptera</taxon>
        <taxon>Endopterygota</taxon>
        <taxon>Diptera</taxon>
        <taxon>Brachycera</taxon>
        <taxon>Muscomorpha</taxon>
        <taxon>Ephydroidea</taxon>
        <taxon>Drosophilidae</taxon>
        <taxon>Drosophila</taxon>
        <taxon>Sophophora</taxon>
    </lineage>
</organism>